<name>A0AC34G0N1_9BILA</name>
<accession>A0AC34G0N1</accession>
<proteinExistence type="predicted"/>
<dbReference type="Proteomes" id="UP000887579">
    <property type="component" value="Unplaced"/>
</dbReference>
<protein>
    <submittedName>
        <fullName evidence="2">Uncharacterized protein</fullName>
    </submittedName>
</protein>
<evidence type="ECO:0000313" key="2">
    <source>
        <dbReference type="WBParaSite" id="ES5_v2.g23198.t1"/>
    </source>
</evidence>
<dbReference type="WBParaSite" id="ES5_v2.g23198.t1">
    <property type="protein sequence ID" value="ES5_v2.g23198.t1"/>
    <property type="gene ID" value="ES5_v2.g23198"/>
</dbReference>
<organism evidence="1 2">
    <name type="scientific">Panagrolaimus sp. ES5</name>
    <dbReference type="NCBI Taxonomy" id="591445"/>
    <lineage>
        <taxon>Eukaryota</taxon>
        <taxon>Metazoa</taxon>
        <taxon>Ecdysozoa</taxon>
        <taxon>Nematoda</taxon>
        <taxon>Chromadorea</taxon>
        <taxon>Rhabditida</taxon>
        <taxon>Tylenchina</taxon>
        <taxon>Panagrolaimomorpha</taxon>
        <taxon>Panagrolaimoidea</taxon>
        <taxon>Panagrolaimidae</taxon>
        <taxon>Panagrolaimus</taxon>
    </lineage>
</organism>
<reference evidence="2" key="1">
    <citation type="submission" date="2022-11" db="UniProtKB">
        <authorList>
            <consortium name="WormBaseParasite"/>
        </authorList>
    </citation>
    <scope>IDENTIFICATION</scope>
</reference>
<sequence length="123" mass="14238">MGNKYSRDNHYVSKIPNEWLKYIVTEMTNGFEKAQDNFAVVAPFPISKLPTPSPKILLKYFISRGPQVERCAHFAKHMGKRFFFEYLLYAIECSRKQKAFKSRDRAAKGAKKTKSVPTAEKEN</sequence>
<evidence type="ECO:0000313" key="1">
    <source>
        <dbReference type="Proteomes" id="UP000887579"/>
    </source>
</evidence>